<comment type="caution">
    <text evidence="1">The sequence shown here is derived from an EMBL/GenBank/DDBJ whole genome shotgun (WGS) entry which is preliminary data.</text>
</comment>
<gene>
    <name evidence="1" type="ORF">QAD02_011904</name>
</gene>
<evidence type="ECO:0000313" key="2">
    <source>
        <dbReference type="Proteomes" id="UP001239111"/>
    </source>
</evidence>
<proteinExistence type="predicted"/>
<sequence length="489" mass="55429">MSPSPIRFTCTRLSEEPHTLLRIPQRIDTFLLQLESPLRSPSPTSSDCSESSVSSSVVHLGSFPSRRSERSPSVICLESPLIPGRDHPFSPSSSDRTVRYAPPSDCSADFSPITQHNRRNSPECVEERVARDFIPSPISPLSSPDVSSFLTPPISPEDFSNFLRCVNGNNVNPVIQPDHHFDDQMNVLQPSVNHIAEPIQNALNIPVIASASNGLVYDNQALYYTDAVSSRQQQQQQQLARVEIYQPNNGDDTIDDSSLFTVAYVIPPSRQEQLVAEQCLVQYVTQTAPSVEPHANAIREPQMEDFHNDVNINRETLIECSHSNIIQGDESQIDENQADESNSTATLYRGECQYNWSMQPHQYYRGGQGKPWRHMLNLERATREQRFYDRRLNRSFARGGFKKIDIEDETMQTEDKTTGERMMVPGENGEVAADQNENMEVQQNENMQAESNDIEAEKIETEKMEKIEAEQEKLEIENKKMETAEKKKI</sequence>
<protein>
    <submittedName>
        <fullName evidence="1">Uncharacterized protein</fullName>
    </submittedName>
</protein>
<accession>A0ACC2NY21</accession>
<keyword evidence="2" id="KW-1185">Reference proteome</keyword>
<dbReference type="EMBL" id="CM056742">
    <property type="protein sequence ID" value="KAJ8676118.1"/>
    <property type="molecule type" value="Genomic_DNA"/>
</dbReference>
<organism evidence="1 2">
    <name type="scientific">Eretmocerus hayati</name>
    <dbReference type="NCBI Taxonomy" id="131215"/>
    <lineage>
        <taxon>Eukaryota</taxon>
        <taxon>Metazoa</taxon>
        <taxon>Ecdysozoa</taxon>
        <taxon>Arthropoda</taxon>
        <taxon>Hexapoda</taxon>
        <taxon>Insecta</taxon>
        <taxon>Pterygota</taxon>
        <taxon>Neoptera</taxon>
        <taxon>Endopterygota</taxon>
        <taxon>Hymenoptera</taxon>
        <taxon>Apocrita</taxon>
        <taxon>Proctotrupomorpha</taxon>
        <taxon>Chalcidoidea</taxon>
        <taxon>Aphelinidae</taxon>
        <taxon>Aphelininae</taxon>
        <taxon>Eretmocerus</taxon>
    </lineage>
</organism>
<dbReference type="Proteomes" id="UP001239111">
    <property type="component" value="Chromosome 2"/>
</dbReference>
<reference evidence="1" key="1">
    <citation type="submission" date="2023-04" db="EMBL/GenBank/DDBJ databases">
        <title>A chromosome-level genome assembly of the parasitoid wasp Eretmocerus hayati.</title>
        <authorList>
            <person name="Zhong Y."/>
            <person name="Liu S."/>
            <person name="Liu Y."/>
        </authorList>
    </citation>
    <scope>NUCLEOTIDE SEQUENCE</scope>
    <source>
        <strain evidence="1">ZJU_SS_LIU_2023</strain>
    </source>
</reference>
<name>A0ACC2NY21_9HYME</name>
<evidence type="ECO:0000313" key="1">
    <source>
        <dbReference type="EMBL" id="KAJ8676118.1"/>
    </source>
</evidence>